<feature type="compositionally biased region" description="Low complexity" evidence="1">
    <location>
        <begin position="264"/>
        <end position="273"/>
    </location>
</feature>
<reference evidence="3 4" key="1">
    <citation type="submission" date="2014-02" db="EMBL/GenBank/DDBJ databases">
        <title>Transposable element dynamics among asymbiotic and ectomycorrhizal Amanita fungi.</title>
        <authorList>
            <consortium name="DOE Joint Genome Institute"/>
            <person name="Hess J."/>
            <person name="Skrede I."/>
            <person name="Wolfe B."/>
            <person name="LaButti K."/>
            <person name="Ohm R.A."/>
            <person name="Grigoriev I.V."/>
            <person name="Pringle A."/>
        </authorList>
    </citation>
    <scope>NUCLEOTIDE SEQUENCE [LARGE SCALE GENOMIC DNA]</scope>
    <source>
        <strain evidence="3 4">SKay4041</strain>
    </source>
</reference>
<feature type="domain" description="YMC020W-like alpha/beta hydrolase" evidence="2">
    <location>
        <begin position="379"/>
        <end position="517"/>
    </location>
</feature>
<feature type="domain" description="YMC020W-like alpha/beta hydrolase" evidence="2">
    <location>
        <begin position="539"/>
        <end position="740"/>
    </location>
</feature>
<dbReference type="EMBL" id="KZ302050">
    <property type="protein sequence ID" value="PFH48803.1"/>
    <property type="molecule type" value="Genomic_DNA"/>
</dbReference>
<gene>
    <name evidence="3" type="ORF">AMATHDRAFT_149104</name>
</gene>
<name>A0A2A9NMA2_9AGAR</name>
<feature type="region of interest" description="Disordered" evidence="1">
    <location>
        <begin position="1"/>
        <end position="61"/>
    </location>
</feature>
<keyword evidence="4" id="KW-1185">Reference proteome</keyword>
<organism evidence="3 4">
    <name type="scientific">Amanita thiersii Skay4041</name>
    <dbReference type="NCBI Taxonomy" id="703135"/>
    <lineage>
        <taxon>Eukaryota</taxon>
        <taxon>Fungi</taxon>
        <taxon>Dikarya</taxon>
        <taxon>Basidiomycota</taxon>
        <taxon>Agaricomycotina</taxon>
        <taxon>Agaricomycetes</taxon>
        <taxon>Agaricomycetidae</taxon>
        <taxon>Agaricales</taxon>
        <taxon>Pluteineae</taxon>
        <taxon>Amanitaceae</taxon>
        <taxon>Amanita</taxon>
    </lineage>
</organism>
<evidence type="ECO:0000313" key="3">
    <source>
        <dbReference type="EMBL" id="PFH48803.1"/>
    </source>
</evidence>
<dbReference type="InterPro" id="IPR058933">
    <property type="entry name" value="YMC020W-like_ab_hydrolase"/>
</dbReference>
<feature type="compositionally biased region" description="Polar residues" evidence="1">
    <location>
        <begin position="239"/>
        <end position="251"/>
    </location>
</feature>
<accession>A0A2A9NMA2</accession>
<evidence type="ECO:0000256" key="1">
    <source>
        <dbReference type="SAM" id="MobiDB-lite"/>
    </source>
</evidence>
<dbReference type="Proteomes" id="UP000242287">
    <property type="component" value="Unassembled WGS sequence"/>
</dbReference>
<dbReference type="PANTHER" id="PTHR47349:SF1">
    <property type="entry name" value="AER328WP"/>
    <property type="match status" value="1"/>
</dbReference>
<feature type="compositionally biased region" description="Low complexity" evidence="1">
    <location>
        <begin position="210"/>
        <end position="219"/>
    </location>
</feature>
<feature type="region of interest" description="Disordered" evidence="1">
    <location>
        <begin position="97"/>
        <end position="141"/>
    </location>
</feature>
<dbReference type="Pfam" id="PF26147">
    <property type="entry name" value="AB_HYDROLASE_YMC0-YMC35"/>
    <property type="match status" value="2"/>
</dbReference>
<evidence type="ECO:0000313" key="4">
    <source>
        <dbReference type="Proteomes" id="UP000242287"/>
    </source>
</evidence>
<feature type="compositionally biased region" description="Polar residues" evidence="1">
    <location>
        <begin position="42"/>
        <end position="53"/>
    </location>
</feature>
<protein>
    <recommendedName>
        <fullName evidence="2">YMC020W-like alpha/beta hydrolase domain-containing protein</fullName>
    </recommendedName>
</protein>
<sequence length="794" mass="86033">MSVGTEAVGRISGNSGSGGSRSVESNAGGTVAGSIEVKKGQVTHQEVDQAQSLTEERVSGRNGSAWYNPWAWYGCSSVDPKNIGVSADTDVIVEEIKDRPLSGDDADEKTANVGAEGSQSIESSPLPLPQERKEDETVATATSGSVASIDVNPISASIETHRYGWASFFASTVSRTLVVKSITAAPESACEPVKVDENGIEVMDIDDGDVPGVPEPQEQQQERKQQVKMSVAKKASLVLGSSGSGDTNSGKNTKKPASEPVLPARSAAGASSSKKQPIGRAASPSPNLVLPSWQDTFHTAPRNVVPKTEASKLVKTMQYVSGMLFSGNREAWSAGNDKGKQKAIQEQILFPHFGKALPKAWDVVENAYSVPLKDRGSAKSGVKLDKDVLRGCRKVVVIGVHGWFPGAVMRTVLGEPTGTSSKFVNMMTQALEDFQTEHGVKLEKVTKIPLEGEGTIKRRVEKLYTNLLANQEWIDDIHSADAILVATHSQGSIVTTHLLNCLIQDKHIRTSRNSIVAGPTGSFPAGVGMDIAPAPIPQRVCCLALCGIHLGPLRYLSTNSLFQPYFQYIESPAARELFEFQNTENEVSKEYVQALGNVLNNGTKMLYVASLNDQVVPIYSGLFTAASHPLILRALYIDGDAYHSSDFLANILVLLLRILNSGIPDSGLLVHLSEATAGSLNGVGHSTAYEEIATYALAVKYLFMTNNGLEEHPELALEPFNARQEQNDYEIPWALRDVIADERVRHFFGQEISQLRDAFREWHPRTSILRDLKRKLQPIQRLPPSFTTGTINKL</sequence>
<feature type="region of interest" description="Disordered" evidence="1">
    <location>
        <begin position="203"/>
        <end position="289"/>
    </location>
</feature>
<dbReference type="AlphaFoldDB" id="A0A2A9NMA2"/>
<dbReference type="OrthoDB" id="5598028at2759"/>
<proteinExistence type="predicted"/>
<dbReference type="PANTHER" id="PTHR47349">
    <property type="entry name" value="CHROMOSOME 8, WHOLE GENOME SHOTGUN SEQUENCE"/>
    <property type="match status" value="1"/>
</dbReference>
<dbReference type="InterPro" id="IPR058934">
    <property type="entry name" value="YMC020W-like"/>
</dbReference>
<evidence type="ECO:0000259" key="2">
    <source>
        <dbReference type="Pfam" id="PF26147"/>
    </source>
</evidence>